<evidence type="ECO:0000259" key="3">
    <source>
        <dbReference type="Pfam" id="PF04083"/>
    </source>
</evidence>
<dbReference type="EMBL" id="CAXLJM020000086">
    <property type="protein sequence ID" value="CAL8131355.1"/>
    <property type="molecule type" value="Genomic_DNA"/>
</dbReference>
<reference evidence="4 5" key="1">
    <citation type="submission" date="2024-08" db="EMBL/GenBank/DDBJ databases">
        <authorList>
            <person name="Cucini C."/>
            <person name="Frati F."/>
        </authorList>
    </citation>
    <scope>NUCLEOTIDE SEQUENCE [LARGE SCALE GENOMIC DNA]</scope>
</reference>
<accession>A0ABP1RN60</accession>
<evidence type="ECO:0000256" key="1">
    <source>
        <dbReference type="ARBA" id="ARBA00010701"/>
    </source>
</evidence>
<dbReference type="InterPro" id="IPR029058">
    <property type="entry name" value="AB_hydrolase_fold"/>
</dbReference>
<keyword evidence="2" id="KW-0732">Signal</keyword>
<dbReference type="Proteomes" id="UP001642540">
    <property type="component" value="Unassembled WGS sequence"/>
</dbReference>
<proteinExistence type="inferred from homology"/>
<comment type="caution">
    <text evidence="4">The sequence shown here is derived from an EMBL/GenBank/DDBJ whole genome shotgun (WGS) entry which is preliminary data.</text>
</comment>
<feature type="chain" id="PRO_5045869777" description="Partial AB-hydrolase lipase domain-containing protein" evidence="2">
    <location>
        <begin position="22"/>
        <end position="447"/>
    </location>
</feature>
<dbReference type="SUPFAM" id="SSF53474">
    <property type="entry name" value="alpha/beta-Hydrolases"/>
    <property type="match status" value="1"/>
</dbReference>
<keyword evidence="5" id="KW-1185">Reference proteome</keyword>
<dbReference type="InterPro" id="IPR006693">
    <property type="entry name" value="AB_hydrolase_lipase"/>
</dbReference>
<organism evidence="4 5">
    <name type="scientific">Orchesella dallaii</name>
    <dbReference type="NCBI Taxonomy" id="48710"/>
    <lineage>
        <taxon>Eukaryota</taxon>
        <taxon>Metazoa</taxon>
        <taxon>Ecdysozoa</taxon>
        <taxon>Arthropoda</taxon>
        <taxon>Hexapoda</taxon>
        <taxon>Collembola</taxon>
        <taxon>Entomobryomorpha</taxon>
        <taxon>Entomobryoidea</taxon>
        <taxon>Orchesellidae</taxon>
        <taxon>Orchesellinae</taxon>
        <taxon>Orchesella</taxon>
    </lineage>
</organism>
<dbReference type="Gene3D" id="3.40.50.1820">
    <property type="entry name" value="alpha/beta hydrolase"/>
    <property type="match status" value="1"/>
</dbReference>
<dbReference type="PANTHER" id="PTHR11005">
    <property type="entry name" value="LYSOSOMAL ACID LIPASE-RELATED"/>
    <property type="match status" value="1"/>
</dbReference>
<gene>
    <name evidence="4" type="ORF">ODALV1_LOCUS24144</name>
</gene>
<dbReference type="PIRSF" id="PIRSF000862">
    <property type="entry name" value="Steryl_ester_lip"/>
    <property type="match status" value="1"/>
</dbReference>
<dbReference type="Pfam" id="PF04083">
    <property type="entry name" value="Abhydro_lipase"/>
    <property type="match status" value="1"/>
</dbReference>
<evidence type="ECO:0000313" key="4">
    <source>
        <dbReference type="EMBL" id="CAL8131355.1"/>
    </source>
</evidence>
<evidence type="ECO:0000313" key="5">
    <source>
        <dbReference type="Proteomes" id="UP001642540"/>
    </source>
</evidence>
<feature type="domain" description="Partial AB-hydrolase lipase" evidence="3">
    <location>
        <begin position="77"/>
        <end position="133"/>
    </location>
</feature>
<protein>
    <recommendedName>
        <fullName evidence="3">Partial AB-hydrolase lipase domain-containing protein</fullName>
    </recommendedName>
</protein>
<sequence length="447" mass="50617">MKNKIALFSISVLILSLLANAVMHYFKSSSIWERKCAQYKPMQIDITFSHRNQCLQTADDKQVETKNYLNMNTLEEIEIRGYNVSTHTILSKDGYYSTMYRIAGGMRSPPRPGKRPILVFHGLAAAAQSWIIQPGNRNLAFTLADAGYDVWLANMRGTTPSKNHTHLNADKDSDYWDFGTEQVATLDLPLMIDLILLETGIDIIYYVCHSGGCTTMLVGLADVPELNNKIKASFLLGSGGFVGSGPNPIFVLFQLIGKPLAHIALRITGGKMDGEPSALLTTLGLTKENICGWSFMRCGICDNFIFALYGADPEQMDYSNFPNIMKKMQDNGPLKIFIHATQMYETCEFQRYDYGKTRNLLEYGNANSPLYDLSRMTVPTYIFYGEGDNFLSQWDMERLRDAIPAKYMKGFHRVAWPKFNHLDFLIAKDADVLVYHKIRDIMDKLED</sequence>
<feature type="signal peptide" evidence="2">
    <location>
        <begin position="1"/>
        <end position="21"/>
    </location>
</feature>
<dbReference type="InterPro" id="IPR025483">
    <property type="entry name" value="Lipase_euk"/>
</dbReference>
<comment type="similarity">
    <text evidence="1">Belongs to the AB hydrolase superfamily. Lipase family.</text>
</comment>
<name>A0ABP1RN60_9HEXA</name>
<evidence type="ECO:0000256" key="2">
    <source>
        <dbReference type="SAM" id="SignalP"/>
    </source>
</evidence>